<evidence type="ECO:0000313" key="11">
    <source>
        <dbReference type="Proteomes" id="UP000321820"/>
    </source>
</evidence>
<feature type="transmembrane region" description="Helical" evidence="7">
    <location>
        <begin position="495"/>
        <end position="517"/>
    </location>
</feature>
<dbReference type="NCBIfam" id="NF038403">
    <property type="entry name" value="perm_prefix_1"/>
    <property type="match status" value="1"/>
</dbReference>
<accession>A0A5B9E8Z0</accession>
<evidence type="ECO:0000259" key="8">
    <source>
        <dbReference type="Pfam" id="PF02687"/>
    </source>
</evidence>
<feature type="transmembrane region" description="Helical" evidence="7">
    <location>
        <begin position="84"/>
        <end position="107"/>
    </location>
</feature>
<dbReference type="PANTHER" id="PTHR30572:SF4">
    <property type="entry name" value="ABC TRANSPORTER PERMEASE YTRF"/>
    <property type="match status" value="1"/>
</dbReference>
<feature type="transmembrane region" description="Helical" evidence="7">
    <location>
        <begin position="408"/>
        <end position="430"/>
    </location>
</feature>
<dbReference type="Pfam" id="PF12704">
    <property type="entry name" value="MacB_PCD"/>
    <property type="match status" value="2"/>
</dbReference>
<dbReference type="PANTHER" id="PTHR30572">
    <property type="entry name" value="MEMBRANE COMPONENT OF TRANSPORTER-RELATED"/>
    <property type="match status" value="1"/>
</dbReference>
<dbReference type="GO" id="GO:0022857">
    <property type="term" value="F:transmembrane transporter activity"/>
    <property type="evidence" value="ECO:0007669"/>
    <property type="project" value="TreeGrafter"/>
</dbReference>
<dbReference type="RefSeq" id="WP_147646157.1">
    <property type="nucleotide sequence ID" value="NZ_CP042806.1"/>
</dbReference>
<feature type="domain" description="ABC3 transporter permease C-terminal" evidence="8">
    <location>
        <begin position="361"/>
        <end position="476"/>
    </location>
</feature>
<reference evidence="10 11" key="1">
    <citation type="submission" date="2019-08" db="EMBL/GenBank/DDBJ databases">
        <title>Complete genome sequence of Terriglobus albidus strain ORNL.</title>
        <authorList>
            <person name="Podar M."/>
        </authorList>
    </citation>
    <scope>NUCLEOTIDE SEQUENCE [LARGE SCALE GENOMIC DNA]</scope>
    <source>
        <strain evidence="10 11">ORNL</strain>
    </source>
</reference>
<protein>
    <submittedName>
        <fullName evidence="10">FtsX-like permease family protein</fullName>
    </submittedName>
</protein>
<evidence type="ECO:0000259" key="9">
    <source>
        <dbReference type="Pfam" id="PF12704"/>
    </source>
</evidence>
<feature type="transmembrane region" description="Helical" evidence="7">
    <location>
        <begin position="750"/>
        <end position="776"/>
    </location>
</feature>
<dbReference type="OrthoDB" id="99876at2"/>
<comment type="similarity">
    <text evidence="6">Belongs to the ABC-4 integral membrane protein family.</text>
</comment>
<sequence>MRWWQIRKRNDDLERELLCDLELEEEEQRERGVPPEEAARAARRALGNVALIRERTHEAWGLAPIERFWQDLLYALRSVLRAPLLFSVAVLALGLGIGLNAGVFTLLNSIFLQPPTFKDPRSFVQIYPRYTGWSTREDQYSSFTTEDYDAIRSRSRVFEDVAAWQASSVVLEEANKPNAAQTVTCNYFRIFGVDRPLIGRFFVSEDCSRGFAAQVAVLTEATWATDFGSDPHIIGKTMHLNGSAFQVIGVVSSDAANFLPGGIFVPYTMEPLLDRGRDLFNSADVPWLGVAGRLRPGFSRADARAELSTIMSQQDRAYVKRHNSTFNRKTNLALTNGSFIENPAVRDRVVAMMALILGPLTLILLLACCNVTMLFLSRTVTRRGEIATRLALGASRGQLARMLLAESLLTAIIGGALSILLVYRVPLLVMNAIGARQSRFVLLIHPDWRVFGYLAVLVVAATIISSLMPIRAAWKLDLLTALKGRESAATVRSKTTSGLIVVQVAFGFVLVCVAVLFGRLPSLVTGTDAGFDTHHTMAVPLAVDTSAANHAGALTFYSTLESRIVAIPGVQSVAYASLGPFRPVPPQEIRLPGQTVGQGKPVSVDDISSNFFSTFGIPLLRGRSFNSADPTSPDSDSVAIVSQAFAKEFWPAGDPLGQSIVTPNNRRLIVVGIAADTKSESFGVTDGPRLYTLRDASALGGNLYVHFYGDPKPIENAIRDTVKALDRTQIIAPETIWESLEANAVQMTSLAGIILFMASVGLLMAVVGVYGVLSFAVNHRSREFGIKMVLGASRQTIFRSVTLQAIRNTIVGLLCGAAIAQPAMSTLARFLSGPFPLRGLITFALGVSAALLMAVSLVATWLPALRATRSDPMQALRAE</sequence>
<keyword evidence="3 7" id="KW-0812">Transmembrane</keyword>
<dbReference type="InterPro" id="IPR025857">
    <property type="entry name" value="MacB_PCD"/>
</dbReference>
<dbReference type="InterPro" id="IPR003838">
    <property type="entry name" value="ABC3_permease_C"/>
</dbReference>
<evidence type="ECO:0000256" key="1">
    <source>
        <dbReference type="ARBA" id="ARBA00004651"/>
    </source>
</evidence>
<evidence type="ECO:0000256" key="2">
    <source>
        <dbReference type="ARBA" id="ARBA00022475"/>
    </source>
</evidence>
<feature type="transmembrane region" description="Helical" evidence="7">
    <location>
        <begin position="840"/>
        <end position="864"/>
    </location>
</feature>
<feature type="domain" description="MacB-like periplasmic core" evidence="9">
    <location>
        <begin position="566"/>
        <end position="691"/>
    </location>
</feature>
<dbReference type="Proteomes" id="UP000321820">
    <property type="component" value="Chromosome"/>
</dbReference>
<keyword evidence="4 7" id="KW-1133">Transmembrane helix</keyword>
<organism evidence="10 11">
    <name type="scientific">Terriglobus albidus</name>
    <dbReference type="NCBI Taxonomy" id="1592106"/>
    <lineage>
        <taxon>Bacteria</taxon>
        <taxon>Pseudomonadati</taxon>
        <taxon>Acidobacteriota</taxon>
        <taxon>Terriglobia</taxon>
        <taxon>Terriglobales</taxon>
        <taxon>Acidobacteriaceae</taxon>
        <taxon>Terriglobus</taxon>
    </lineage>
</organism>
<evidence type="ECO:0000256" key="3">
    <source>
        <dbReference type="ARBA" id="ARBA00022692"/>
    </source>
</evidence>
<keyword evidence="2" id="KW-1003">Cell membrane</keyword>
<dbReference type="EMBL" id="CP042806">
    <property type="protein sequence ID" value="QEE26961.1"/>
    <property type="molecule type" value="Genomic_DNA"/>
</dbReference>
<dbReference type="AlphaFoldDB" id="A0A5B9E8Z0"/>
<evidence type="ECO:0000256" key="6">
    <source>
        <dbReference type="ARBA" id="ARBA00038076"/>
    </source>
</evidence>
<feature type="transmembrane region" description="Helical" evidence="7">
    <location>
        <begin position="349"/>
        <end position="376"/>
    </location>
</feature>
<feature type="transmembrane region" description="Helical" evidence="7">
    <location>
        <begin position="797"/>
        <end position="820"/>
    </location>
</feature>
<evidence type="ECO:0000313" key="10">
    <source>
        <dbReference type="EMBL" id="QEE26961.1"/>
    </source>
</evidence>
<proteinExistence type="inferred from homology"/>
<evidence type="ECO:0000256" key="7">
    <source>
        <dbReference type="SAM" id="Phobius"/>
    </source>
</evidence>
<dbReference type="InterPro" id="IPR050250">
    <property type="entry name" value="Macrolide_Exporter_MacB"/>
</dbReference>
<feature type="domain" description="MacB-like periplasmic core" evidence="9">
    <location>
        <begin position="88"/>
        <end position="309"/>
    </location>
</feature>
<keyword evidence="11" id="KW-1185">Reference proteome</keyword>
<dbReference type="Pfam" id="PF02687">
    <property type="entry name" value="FtsX"/>
    <property type="match status" value="2"/>
</dbReference>
<keyword evidence="5 7" id="KW-0472">Membrane</keyword>
<gene>
    <name evidence="10" type="ORF">FTW19_02430</name>
</gene>
<feature type="transmembrane region" description="Helical" evidence="7">
    <location>
        <begin position="450"/>
        <end position="474"/>
    </location>
</feature>
<dbReference type="KEGG" id="talb:FTW19_02430"/>
<dbReference type="GO" id="GO:0005886">
    <property type="term" value="C:plasma membrane"/>
    <property type="evidence" value="ECO:0007669"/>
    <property type="project" value="UniProtKB-SubCell"/>
</dbReference>
<evidence type="ECO:0000256" key="5">
    <source>
        <dbReference type="ARBA" id="ARBA00023136"/>
    </source>
</evidence>
<dbReference type="InterPro" id="IPR047928">
    <property type="entry name" value="Perm_prefix_1"/>
</dbReference>
<name>A0A5B9E8Z0_9BACT</name>
<evidence type="ECO:0000256" key="4">
    <source>
        <dbReference type="ARBA" id="ARBA00022989"/>
    </source>
</evidence>
<comment type="subcellular location">
    <subcellularLocation>
        <location evidence="1">Cell membrane</location>
        <topology evidence="1">Multi-pass membrane protein</topology>
    </subcellularLocation>
</comment>
<feature type="domain" description="ABC3 transporter permease C-terminal" evidence="8">
    <location>
        <begin position="756"/>
        <end position="872"/>
    </location>
</feature>